<dbReference type="EMBL" id="UINC01000974">
    <property type="protein sequence ID" value="SUZ66047.1"/>
    <property type="molecule type" value="Genomic_DNA"/>
</dbReference>
<reference evidence="2" key="1">
    <citation type="submission" date="2018-05" db="EMBL/GenBank/DDBJ databases">
        <authorList>
            <person name="Lanie J.A."/>
            <person name="Ng W.-L."/>
            <person name="Kazmierczak K.M."/>
            <person name="Andrzejewski T.M."/>
            <person name="Davidsen T.M."/>
            <person name="Wayne K.J."/>
            <person name="Tettelin H."/>
            <person name="Glass J.I."/>
            <person name="Rusch D."/>
            <person name="Podicherti R."/>
            <person name="Tsui H.-C.T."/>
            <person name="Winkler M.E."/>
        </authorList>
    </citation>
    <scope>NUCLEOTIDE SEQUENCE</scope>
</reference>
<dbReference type="AlphaFoldDB" id="A0A381PIN6"/>
<accession>A0A381PIN6</accession>
<name>A0A381PIN6_9ZZZZ</name>
<sequence>MLKKPTSQKVHLPQNKRMQPDTAMRFASH</sequence>
<protein>
    <submittedName>
        <fullName evidence="2">Uncharacterized protein</fullName>
    </submittedName>
</protein>
<feature type="region of interest" description="Disordered" evidence="1">
    <location>
        <begin position="1"/>
        <end position="29"/>
    </location>
</feature>
<organism evidence="2">
    <name type="scientific">marine metagenome</name>
    <dbReference type="NCBI Taxonomy" id="408172"/>
    <lineage>
        <taxon>unclassified sequences</taxon>
        <taxon>metagenomes</taxon>
        <taxon>ecological metagenomes</taxon>
    </lineage>
</organism>
<gene>
    <name evidence="2" type="ORF">METZ01_LOCUS18901</name>
</gene>
<proteinExistence type="predicted"/>
<evidence type="ECO:0000313" key="2">
    <source>
        <dbReference type="EMBL" id="SUZ66047.1"/>
    </source>
</evidence>
<evidence type="ECO:0000256" key="1">
    <source>
        <dbReference type="SAM" id="MobiDB-lite"/>
    </source>
</evidence>